<comment type="function">
    <text evidence="5">Acetylates the N-terminal alanine of ribosomal protein bS18.</text>
</comment>
<protein>
    <recommendedName>
        <fullName evidence="5">[Ribosomal protein bS18]-alanine N-acetyltransferase</fullName>
        <ecNumber evidence="5">2.3.1.266</ecNumber>
    </recommendedName>
</protein>
<keyword evidence="8" id="KW-1185">Reference proteome</keyword>
<dbReference type="eggNOG" id="COG0456">
    <property type="taxonomic scope" value="Bacteria"/>
</dbReference>
<dbReference type="AlphaFoldDB" id="A0A094L000"/>
<dbReference type="EMBL" id="JPIN01000014">
    <property type="protein sequence ID" value="KFZ27888.1"/>
    <property type="molecule type" value="Genomic_DNA"/>
</dbReference>
<gene>
    <name evidence="7" type="ORF">IDAT_12450</name>
</gene>
<dbReference type="RefSeq" id="WP_156099529.1">
    <property type="nucleotide sequence ID" value="NZ_JPIN01000014.1"/>
</dbReference>
<organism evidence="7 8">
    <name type="scientific">Pseudidiomarina atlantica</name>
    <dbReference type="NCBI Taxonomy" id="1517416"/>
    <lineage>
        <taxon>Bacteria</taxon>
        <taxon>Pseudomonadati</taxon>
        <taxon>Pseudomonadota</taxon>
        <taxon>Gammaproteobacteria</taxon>
        <taxon>Alteromonadales</taxon>
        <taxon>Idiomarinaceae</taxon>
        <taxon>Pseudidiomarina</taxon>
    </lineage>
</organism>
<dbReference type="SUPFAM" id="SSF55729">
    <property type="entry name" value="Acyl-CoA N-acyltransferases (Nat)"/>
    <property type="match status" value="1"/>
</dbReference>
<dbReference type="InterPro" id="IPR016181">
    <property type="entry name" value="Acyl_CoA_acyltransferase"/>
</dbReference>
<dbReference type="Gene3D" id="3.40.630.30">
    <property type="match status" value="1"/>
</dbReference>
<evidence type="ECO:0000259" key="6">
    <source>
        <dbReference type="PROSITE" id="PS51186"/>
    </source>
</evidence>
<reference evidence="7 8" key="1">
    <citation type="submission" date="2014-06" db="EMBL/GenBank/DDBJ databases">
        <title>Draft genome sequence of Idiomarina sp. MCCC 1A10513.</title>
        <authorList>
            <person name="Du J."/>
            <person name="Lai Q."/>
            <person name="Shao Z."/>
        </authorList>
    </citation>
    <scope>NUCLEOTIDE SEQUENCE [LARGE SCALE GENOMIC DNA]</scope>
    <source>
        <strain evidence="7 8">MCCC 1A10513</strain>
    </source>
</reference>
<dbReference type="GO" id="GO:0008999">
    <property type="term" value="F:protein-N-terminal-alanine acetyltransferase activity"/>
    <property type="evidence" value="ECO:0007669"/>
    <property type="project" value="UniProtKB-EC"/>
</dbReference>
<evidence type="ECO:0000256" key="4">
    <source>
        <dbReference type="ARBA" id="ARBA00023315"/>
    </source>
</evidence>
<evidence type="ECO:0000256" key="3">
    <source>
        <dbReference type="ARBA" id="ARBA00022679"/>
    </source>
</evidence>
<dbReference type="Pfam" id="PF00583">
    <property type="entry name" value="Acetyltransf_1"/>
    <property type="match status" value="1"/>
</dbReference>
<comment type="similarity">
    <text evidence="1 5">Belongs to the acetyltransferase family. RimI subfamily.</text>
</comment>
<evidence type="ECO:0000256" key="2">
    <source>
        <dbReference type="ARBA" id="ARBA00022490"/>
    </source>
</evidence>
<keyword evidence="3" id="KW-0808">Transferase</keyword>
<dbReference type="PROSITE" id="PS51186">
    <property type="entry name" value="GNAT"/>
    <property type="match status" value="1"/>
</dbReference>
<dbReference type="PANTHER" id="PTHR43420:SF44">
    <property type="entry name" value="ACETYLTRANSFERASE YPEA"/>
    <property type="match status" value="1"/>
</dbReference>
<dbReference type="InterPro" id="IPR050680">
    <property type="entry name" value="YpeA/RimI_acetyltransf"/>
</dbReference>
<dbReference type="InterPro" id="IPR006464">
    <property type="entry name" value="AcTrfase_RimI/Ard1"/>
</dbReference>
<comment type="caution">
    <text evidence="7">The sequence shown here is derived from an EMBL/GenBank/DDBJ whole genome shotgun (WGS) entry which is preliminary data.</text>
</comment>
<evidence type="ECO:0000313" key="7">
    <source>
        <dbReference type="EMBL" id="KFZ27888.1"/>
    </source>
</evidence>
<dbReference type="Proteomes" id="UP000053718">
    <property type="component" value="Unassembled WGS sequence"/>
</dbReference>
<name>A0A094L000_9GAMM</name>
<dbReference type="OrthoDB" id="9796919at2"/>
<dbReference type="InterPro" id="IPR000182">
    <property type="entry name" value="GNAT_dom"/>
</dbReference>
<dbReference type="NCBIfam" id="TIGR01575">
    <property type="entry name" value="rimI"/>
    <property type="match status" value="1"/>
</dbReference>
<comment type="subcellular location">
    <subcellularLocation>
        <location evidence="5">Cytoplasm</location>
    </subcellularLocation>
</comment>
<accession>A0A094L000</accession>
<dbReference type="CDD" id="cd04301">
    <property type="entry name" value="NAT_SF"/>
    <property type="match status" value="1"/>
</dbReference>
<dbReference type="STRING" id="1517416.IDAT_12450"/>
<sequence length="151" mass="17020">MAPRIVELVSYPSDMLEIEQACHFSPWSETTLRDCFRQSYLIYGALTEHNELLGYCIVQVIADEFNLMNIAVRPSHQGQGIGAQLLARLQESAAAAKAKIWLEVRVSNAQAIRLYESFGFKVIGKRPHYYRCATGYEDALVMGWHGEHATA</sequence>
<proteinExistence type="inferred from homology"/>
<keyword evidence="4" id="KW-0012">Acyltransferase</keyword>
<evidence type="ECO:0000256" key="1">
    <source>
        <dbReference type="ARBA" id="ARBA00005395"/>
    </source>
</evidence>
<evidence type="ECO:0000313" key="8">
    <source>
        <dbReference type="Proteomes" id="UP000053718"/>
    </source>
</evidence>
<keyword evidence="2 5" id="KW-0963">Cytoplasm</keyword>
<comment type="catalytic activity">
    <reaction evidence="5">
        <text>N-terminal L-alanyl-[ribosomal protein bS18] + acetyl-CoA = N-terminal N(alpha)-acetyl-L-alanyl-[ribosomal protein bS18] + CoA + H(+)</text>
        <dbReference type="Rhea" id="RHEA:43756"/>
        <dbReference type="Rhea" id="RHEA-COMP:10676"/>
        <dbReference type="Rhea" id="RHEA-COMP:10677"/>
        <dbReference type="ChEBI" id="CHEBI:15378"/>
        <dbReference type="ChEBI" id="CHEBI:57287"/>
        <dbReference type="ChEBI" id="CHEBI:57288"/>
        <dbReference type="ChEBI" id="CHEBI:64718"/>
        <dbReference type="ChEBI" id="CHEBI:83683"/>
        <dbReference type="EC" id="2.3.1.266"/>
    </reaction>
</comment>
<feature type="domain" description="N-acetyltransferase" evidence="6">
    <location>
        <begin position="3"/>
        <end position="147"/>
    </location>
</feature>
<dbReference type="PANTHER" id="PTHR43420">
    <property type="entry name" value="ACETYLTRANSFERASE"/>
    <property type="match status" value="1"/>
</dbReference>
<dbReference type="EC" id="2.3.1.266" evidence="5"/>
<dbReference type="GO" id="GO:0005737">
    <property type="term" value="C:cytoplasm"/>
    <property type="evidence" value="ECO:0007669"/>
    <property type="project" value="UniProtKB-SubCell"/>
</dbReference>
<evidence type="ECO:0000256" key="5">
    <source>
        <dbReference type="RuleBase" id="RU363094"/>
    </source>
</evidence>